<evidence type="ECO:0000256" key="2">
    <source>
        <dbReference type="SAM" id="Phobius"/>
    </source>
</evidence>
<dbReference type="GO" id="GO:0042910">
    <property type="term" value="F:xenobiotic transmembrane transporter activity"/>
    <property type="evidence" value="ECO:0007669"/>
    <property type="project" value="InterPro"/>
</dbReference>
<keyword evidence="2" id="KW-0812">Transmembrane</keyword>
<dbReference type="Proteomes" id="UP000054558">
    <property type="component" value="Unassembled WGS sequence"/>
</dbReference>
<sequence>NPAYSIGALSICFNLNASLSGVTFGVATASSTRIAVALGANKPHVARAASKAFIAVGVALGAAIAAALAAFRRHFIAALTSEPETACLAAQVISLQSYDTRRKSRRGFCAGARGRTSCSSSLITQYPLGIAASGALGGLGVCGLWLGMVIADVAAQLTSEVTLVWKTDWEDLAAKVPFALYHLIAILTTSFLFVMAYQFVFVAGYLGCVPVLLPTLGFQSLRELANVLADPLGNDDTDIPVFDYVLEWHTTMESMINLPREKESVSP</sequence>
<keyword evidence="2" id="KW-0472">Membrane</keyword>
<name>A0A1Y1IQ43_KLENI</name>
<dbReference type="GO" id="GO:0016020">
    <property type="term" value="C:membrane"/>
    <property type="evidence" value="ECO:0007669"/>
    <property type="project" value="InterPro"/>
</dbReference>
<accession>A0A1Y1IQ43</accession>
<feature type="transmembrane region" description="Helical" evidence="2">
    <location>
        <begin position="128"/>
        <end position="151"/>
    </location>
</feature>
<feature type="transmembrane region" description="Helical" evidence="2">
    <location>
        <begin position="180"/>
        <end position="213"/>
    </location>
</feature>
<dbReference type="Pfam" id="PF01554">
    <property type="entry name" value="MatE"/>
    <property type="match status" value="1"/>
</dbReference>
<dbReference type="PANTHER" id="PTHR11206">
    <property type="entry name" value="MULTIDRUG RESISTANCE PROTEIN"/>
    <property type="match status" value="1"/>
</dbReference>
<feature type="transmembrane region" description="Helical" evidence="2">
    <location>
        <begin position="52"/>
        <end position="71"/>
    </location>
</feature>
<keyword evidence="2" id="KW-1133">Transmembrane helix</keyword>
<feature type="non-terminal residue" evidence="3">
    <location>
        <position position="1"/>
    </location>
</feature>
<organism evidence="3 4">
    <name type="scientific">Klebsormidium nitens</name>
    <name type="common">Green alga</name>
    <name type="synonym">Ulothrix nitens</name>
    <dbReference type="NCBI Taxonomy" id="105231"/>
    <lineage>
        <taxon>Eukaryota</taxon>
        <taxon>Viridiplantae</taxon>
        <taxon>Streptophyta</taxon>
        <taxon>Klebsormidiophyceae</taxon>
        <taxon>Klebsormidiales</taxon>
        <taxon>Klebsormidiaceae</taxon>
        <taxon>Klebsormidium</taxon>
    </lineage>
</organism>
<dbReference type="OrthoDB" id="1368at2759"/>
<dbReference type="InterPro" id="IPR002528">
    <property type="entry name" value="MATE_fam"/>
</dbReference>
<evidence type="ECO:0000313" key="4">
    <source>
        <dbReference type="Proteomes" id="UP000054558"/>
    </source>
</evidence>
<comment type="similarity">
    <text evidence="1">Belongs to the multi antimicrobial extrusion (MATE) (TC 2.A.66.1) family.</text>
</comment>
<gene>
    <name evidence="3" type="ORF">KFL_008180010</name>
</gene>
<protein>
    <submittedName>
        <fullName evidence="3">Uncharacterized protein</fullName>
    </submittedName>
</protein>
<evidence type="ECO:0000256" key="1">
    <source>
        <dbReference type="ARBA" id="ARBA00010199"/>
    </source>
</evidence>
<dbReference type="AlphaFoldDB" id="A0A1Y1IQ43"/>
<proteinExistence type="inferred from homology"/>
<dbReference type="GO" id="GO:0015297">
    <property type="term" value="F:antiporter activity"/>
    <property type="evidence" value="ECO:0007669"/>
    <property type="project" value="InterPro"/>
</dbReference>
<reference evidence="3 4" key="1">
    <citation type="journal article" date="2014" name="Nat. Commun.">
        <title>Klebsormidium flaccidum genome reveals primary factors for plant terrestrial adaptation.</title>
        <authorList>
            <person name="Hori K."/>
            <person name="Maruyama F."/>
            <person name="Fujisawa T."/>
            <person name="Togashi T."/>
            <person name="Yamamoto N."/>
            <person name="Seo M."/>
            <person name="Sato S."/>
            <person name="Yamada T."/>
            <person name="Mori H."/>
            <person name="Tajima N."/>
            <person name="Moriyama T."/>
            <person name="Ikeuchi M."/>
            <person name="Watanabe M."/>
            <person name="Wada H."/>
            <person name="Kobayashi K."/>
            <person name="Saito M."/>
            <person name="Masuda T."/>
            <person name="Sasaki-Sekimoto Y."/>
            <person name="Mashiguchi K."/>
            <person name="Awai K."/>
            <person name="Shimojima M."/>
            <person name="Masuda S."/>
            <person name="Iwai M."/>
            <person name="Nobusawa T."/>
            <person name="Narise T."/>
            <person name="Kondo S."/>
            <person name="Saito H."/>
            <person name="Sato R."/>
            <person name="Murakawa M."/>
            <person name="Ihara Y."/>
            <person name="Oshima-Yamada Y."/>
            <person name="Ohtaka K."/>
            <person name="Satoh M."/>
            <person name="Sonobe K."/>
            <person name="Ishii M."/>
            <person name="Ohtani R."/>
            <person name="Kanamori-Sato M."/>
            <person name="Honoki R."/>
            <person name="Miyazaki D."/>
            <person name="Mochizuki H."/>
            <person name="Umetsu J."/>
            <person name="Higashi K."/>
            <person name="Shibata D."/>
            <person name="Kamiya Y."/>
            <person name="Sato N."/>
            <person name="Nakamura Y."/>
            <person name="Tabata S."/>
            <person name="Ida S."/>
            <person name="Kurokawa K."/>
            <person name="Ohta H."/>
        </authorList>
    </citation>
    <scope>NUCLEOTIDE SEQUENCE [LARGE SCALE GENOMIC DNA]</scope>
    <source>
        <strain evidence="3 4">NIES-2285</strain>
    </source>
</reference>
<dbReference type="EMBL" id="DF237767">
    <property type="protein sequence ID" value="GAQ91609.1"/>
    <property type="molecule type" value="Genomic_DNA"/>
</dbReference>
<keyword evidence="4" id="KW-1185">Reference proteome</keyword>
<dbReference type="OMA" id="WHTTMES"/>
<evidence type="ECO:0000313" key="3">
    <source>
        <dbReference type="EMBL" id="GAQ91609.1"/>
    </source>
</evidence>